<dbReference type="GO" id="GO:0003677">
    <property type="term" value="F:DNA binding"/>
    <property type="evidence" value="ECO:0007669"/>
    <property type="project" value="UniProtKB-KW"/>
</dbReference>
<dbReference type="SMART" id="SM00389">
    <property type="entry name" value="HOX"/>
    <property type="match status" value="1"/>
</dbReference>
<dbReference type="InterPro" id="IPR017970">
    <property type="entry name" value="Homeobox_CS"/>
</dbReference>
<dbReference type="InterPro" id="IPR050394">
    <property type="entry name" value="Homeobox_NK-like"/>
</dbReference>
<evidence type="ECO:0000256" key="1">
    <source>
        <dbReference type="ARBA" id="ARBA00004123"/>
    </source>
</evidence>
<feature type="compositionally biased region" description="Low complexity" evidence="7">
    <location>
        <begin position="227"/>
        <end position="245"/>
    </location>
</feature>
<keyword evidence="9" id="KW-1185">Reference proteome</keyword>
<dbReference type="Proteomes" id="UP000694888">
    <property type="component" value="Unplaced"/>
</dbReference>
<dbReference type="InterPro" id="IPR020479">
    <property type="entry name" value="HD_metazoa"/>
</dbReference>
<dbReference type="SUPFAM" id="SSF46689">
    <property type="entry name" value="Homeodomain-like"/>
    <property type="match status" value="1"/>
</dbReference>
<reference evidence="10" key="1">
    <citation type="submission" date="2025-08" db="UniProtKB">
        <authorList>
            <consortium name="RefSeq"/>
        </authorList>
    </citation>
    <scope>IDENTIFICATION</scope>
</reference>
<evidence type="ECO:0000256" key="4">
    <source>
        <dbReference type="ARBA" id="ARBA00023242"/>
    </source>
</evidence>
<evidence type="ECO:0000259" key="8">
    <source>
        <dbReference type="PROSITE" id="PS50071"/>
    </source>
</evidence>
<dbReference type="InterPro" id="IPR009057">
    <property type="entry name" value="Homeodomain-like_sf"/>
</dbReference>
<dbReference type="PROSITE" id="PS00027">
    <property type="entry name" value="HOMEOBOX_1"/>
    <property type="match status" value="1"/>
</dbReference>
<dbReference type="Gene3D" id="1.10.10.60">
    <property type="entry name" value="Homeodomain-like"/>
    <property type="match status" value="1"/>
</dbReference>
<comment type="subcellular location">
    <subcellularLocation>
        <location evidence="1 5 6">Nucleus</location>
    </subcellularLocation>
</comment>
<feature type="compositionally biased region" description="Acidic residues" evidence="7">
    <location>
        <begin position="205"/>
        <end position="221"/>
    </location>
</feature>
<evidence type="ECO:0000256" key="7">
    <source>
        <dbReference type="SAM" id="MobiDB-lite"/>
    </source>
</evidence>
<feature type="compositionally biased region" description="Low complexity" evidence="7">
    <location>
        <begin position="377"/>
        <end position="388"/>
    </location>
</feature>
<name>A0ABM1W1K2_APLCA</name>
<feature type="region of interest" description="Disordered" evidence="7">
    <location>
        <begin position="189"/>
        <end position="246"/>
    </location>
</feature>
<dbReference type="CDD" id="cd00086">
    <property type="entry name" value="homeodomain"/>
    <property type="match status" value="1"/>
</dbReference>
<sequence length="503" mass="56596">MTSEEMPERRSRSPESPPLSDRSADSPQPPSPCGKAKADIPSSPSPDEETNLETSRSSPPLPPAPKLSFSIDSILSTPFVPAPNSNKIDEMDSSEASPTARNYWAGMKPKLRIPNLDFDSSSRGARMLNKYFAMPLIGGRDEKDNFKAGSSDDDTDDRNESKRFHFEYRKKRYGISSNDYALGMSGSFNREGLEHHQSGSKTNDDSDDLDDNDETQDDEEEIQRKLSNTSSVSTSGTTISNSGTSLAGFSDTNRKLSFGSDIGSNSCASSRDGSFESELLLRSPSPRKRNVCRMGGFPYSYPHRGRPMDVNNYDVCNALRYSLDLSNSKRPMLPVWDKSRPSLSDDDSPLDLYRHRQDLRQNASPPKSAEMRHSSPEKPISSDGSSSSKIRRKRSRASFTHLQVHELERRFRHQRYLSGPERAELAQSLKLTETQVKIWFQNRRYKTKRRQLHEEQMMAANAKKAAVTLLIKDGKRLGDQRDFMGPLLYPQIPGAAPGYFYYF</sequence>
<gene>
    <name evidence="10" type="primary">LOC101859600</name>
</gene>
<feature type="region of interest" description="Disordered" evidence="7">
    <location>
        <begin position="139"/>
        <end position="159"/>
    </location>
</feature>
<feature type="domain" description="Homeobox" evidence="8">
    <location>
        <begin position="390"/>
        <end position="450"/>
    </location>
</feature>
<evidence type="ECO:0000256" key="5">
    <source>
        <dbReference type="PROSITE-ProRule" id="PRU00108"/>
    </source>
</evidence>
<evidence type="ECO:0000256" key="3">
    <source>
        <dbReference type="ARBA" id="ARBA00023155"/>
    </source>
</evidence>
<evidence type="ECO:0000256" key="2">
    <source>
        <dbReference type="ARBA" id="ARBA00023125"/>
    </source>
</evidence>
<dbReference type="PANTHER" id="PTHR24340">
    <property type="entry name" value="HOMEOBOX PROTEIN NKX"/>
    <property type="match status" value="1"/>
</dbReference>
<feature type="region of interest" description="Disordered" evidence="7">
    <location>
        <begin position="330"/>
        <end position="399"/>
    </location>
</feature>
<dbReference type="GeneID" id="101859600"/>
<evidence type="ECO:0000313" key="10">
    <source>
        <dbReference type="RefSeq" id="XP_035828545.1"/>
    </source>
</evidence>
<feature type="region of interest" description="Disordered" evidence="7">
    <location>
        <begin position="1"/>
        <end position="106"/>
    </location>
</feature>
<proteinExistence type="predicted"/>
<accession>A0ABM1W1K2</accession>
<keyword evidence="2 5" id="KW-0238">DNA-binding</keyword>
<organism evidence="9 10">
    <name type="scientific">Aplysia californica</name>
    <name type="common">California sea hare</name>
    <dbReference type="NCBI Taxonomy" id="6500"/>
    <lineage>
        <taxon>Eukaryota</taxon>
        <taxon>Metazoa</taxon>
        <taxon>Spiralia</taxon>
        <taxon>Lophotrochozoa</taxon>
        <taxon>Mollusca</taxon>
        <taxon>Gastropoda</taxon>
        <taxon>Heterobranchia</taxon>
        <taxon>Euthyneura</taxon>
        <taxon>Tectipleura</taxon>
        <taxon>Aplysiida</taxon>
        <taxon>Aplysioidea</taxon>
        <taxon>Aplysiidae</taxon>
        <taxon>Aplysia</taxon>
    </lineage>
</organism>
<evidence type="ECO:0000256" key="6">
    <source>
        <dbReference type="RuleBase" id="RU000682"/>
    </source>
</evidence>
<dbReference type="PRINTS" id="PR00024">
    <property type="entry name" value="HOMEOBOX"/>
</dbReference>
<protein>
    <submittedName>
        <fullName evidence="10">Homeobox protein slou</fullName>
    </submittedName>
</protein>
<dbReference type="Pfam" id="PF00046">
    <property type="entry name" value="Homeodomain"/>
    <property type="match status" value="1"/>
</dbReference>
<dbReference type="PROSITE" id="PS50071">
    <property type="entry name" value="HOMEOBOX_2"/>
    <property type="match status" value="1"/>
</dbReference>
<keyword evidence="4 5" id="KW-0539">Nucleus</keyword>
<dbReference type="RefSeq" id="XP_035828545.1">
    <property type="nucleotide sequence ID" value="XM_035972652.1"/>
</dbReference>
<dbReference type="InterPro" id="IPR001356">
    <property type="entry name" value="HD"/>
</dbReference>
<evidence type="ECO:0000313" key="9">
    <source>
        <dbReference type="Proteomes" id="UP000694888"/>
    </source>
</evidence>
<feature type="compositionally biased region" description="Basic and acidic residues" evidence="7">
    <location>
        <begin position="1"/>
        <end position="13"/>
    </location>
</feature>
<dbReference type="PANTHER" id="PTHR24340:SF73">
    <property type="entry name" value="HOMEOBOX PROTEIN BAGPIPE-RELATED"/>
    <property type="match status" value="1"/>
</dbReference>
<keyword evidence="3 5" id="KW-0371">Homeobox</keyword>
<feature type="DNA-binding region" description="Homeobox" evidence="5">
    <location>
        <begin position="392"/>
        <end position="451"/>
    </location>
</feature>